<dbReference type="AlphaFoldDB" id="A0AA89STR9"/>
<evidence type="ECO:0000313" key="1">
    <source>
        <dbReference type="EMBL" id="MBB3869517.1"/>
    </source>
</evidence>
<dbReference type="Proteomes" id="UP000613002">
    <property type="component" value="Unassembled WGS sequence"/>
</dbReference>
<organism evidence="1 2">
    <name type="scientific">Parageobacillus toebii NBRC 107807</name>
    <dbReference type="NCBI Taxonomy" id="1223503"/>
    <lineage>
        <taxon>Bacteria</taxon>
        <taxon>Bacillati</taxon>
        <taxon>Bacillota</taxon>
        <taxon>Bacilli</taxon>
        <taxon>Bacillales</taxon>
        <taxon>Anoxybacillaceae</taxon>
        <taxon>Parageobacillus</taxon>
    </lineage>
</organism>
<comment type="caution">
    <text evidence="1">The sequence shown here is derived from an EMBL/GenBank/DDBJ whole genome shotgun (WGS) entry which is preliminary data.</text>
</comment>
<keyword evidence="2" id="KW-1185">Reference proteome</keyword>
<dbReference type="InterPro" id="IPR020915">
    <property type="entry name" value="UPF0311"/>
</dbReference>
<dbReference type="PANTHER" id="PTHR37315:SF1">
    <property type="entry name" value="UPF0311 PROTEIN BLR7842"/>
    <property type="match status" value="1"/>
</dbReference>
<dbReference type="EMBL" id="JACICZ010000009">
    <property type="protein sequence ID" value="MBB3869517.1"/>
    <property type="molecule type" value="Genomic_DNA"/>
</dbReference>
<accession>A0AA89STR9</accession>
<dbReference type="PANTHER" id="PTHR37315">
    <property type="entry name" value="UPF0311 PROTEIN BLR7842"/>
    <property type="match status" value="1"/>
</dbReference>
<evidence type="ECO:0000313" key="2">
    <source>
        <dbReference type="Proteomes" id="UP000613002"/>
    </source>
</evidence>
<dbReference type="Gene3D" id="2.40.160.20">
    <property type="match status" value="1"/>
</dbReference>
<dbReference type="Pfam" id="PF11578">
    <property type="entry name" value="DUF3237"/>
    <property type="match status" value="1"/>
</dbReference>
<reference evidence="1 2" key="1">
    <citation type="submission" date="2020-08" db="EMBL/GenBank/DDBJ databases">
        <title>Genomic Encyclopedia of Type Strains, Phase IV (KMG-IV): sequencing the most valuable type-strain genomes for metagenomic binning, comparative biology and taxonomic classification.</title>
        <authorList>
            <person name="Goeker M."/>
        </authorList>
    </citation>
    <scope>NUCLEOTIDE SEQUENCE [LARGE SCALE GENOMIC DNA]</scope>
    <source>
        <strain evidence="1 2">DSM 14590</strain>
    </source>
</reference>
<proteinExistence type="predicted"/>
<sequence length="108" mass="12458">MRGKVLSGGADYQLIRKDGVTELSAHYTIETDNGVPIYVINRGYRHGSKEIVDKIFRGEDVPHDSYYFKTSPVFEVSNKNYDFLNRMMFIGEGVRKPTKVEVTFYQIL</sequence>
<protein>
    <submittedName>
        <fullName evidence="1">Uncharacterized protein</fullName>
    </submittedName>
</protein>
<name>A0AA89STR9_9BACL</name>
<gene>
    <name evidence="1" type="ORF">HNR78_002414</name>
</gene>